<dbReference type="Pfam" id="PF01066">
    <property type="entry name" value="CDP-OH_P_transf"/>
    <property type="match status" value="1"/>
</dbReference>
<keyword evidence="3" id="KW-1133">Transmembrane helix</keyword>
<organism evidence="4 5">
    <name type="scientific">Sphingomonas immobilis</name>
    <dbReference type="NCBI Taxonomy" id="3063997"/>
    <lineage>
        <taxon>Bacteria</taxon>
        <taxon>Pseudomonadati</taxon>
        <taxon>Pseudomonadota</taxon>
        <taxon>Alphaproteobacteria</taxon>
        <taxon>Sphingomonadales</taxon>
        <taxon>Sphingomonadaceae</taxon>
        <taxon>Sphingomonas</taxon>
    </lineage>
</organism>
<evidence type="ECO:0000313" key="5">
    <source>
        <dbReference type="Proteomes" id="UP001176468"/>
    </source>
</evidence>
<dbReference type="InterPro" id="IPR014472">
    <property type="entry name" value="CHOPT"/>
</dbReference>
<sequence>MRKRDLQLKLYQIDGHGQGIPGSGLEAALVNPSQMQPDSFRTTSTETAKSKEIENVVPIDNPDQPVHHVRVNNSFLATRERNALRWLAARTPSAVTPDHLTLLGLFGAAVVMAGFAACRVSPWFVWLAFLGLFMNWLGDSLDGTLARYRKIERPDFGYFLDHSCDLISQTFIFVGLGLSPYFTLFSALLALSMYLLMTSFTYLKVLILKTHHLSYYGMGATELRLLLIAWPLFALWYGPSMIDARFMGARCIDITIFILSSLVFTAFMWKVWSDVRRFRPILDK</sequence>
<dbReference type="Proteomes" id="UP001176468">
    <property type="component" value="Unassembled WGS sequence"/>
</dbReference>
<evidence type="ECO:0000313" key="4">
    <source>
        <dbReference type="EMBL" id="MDO7843691.1"/>
    </source>
</evidence>
<feature type="transmembrane region" description="Helical" evidence="3">
    <location>
        <begin position="184"/>
        <end position="203"/>
    </location>
</feature>
<evidence type="ECO:0000256" key="2">
    <source>
        <dbReference type="ARBA" id="ARBA00023136"/>
    </source>
</evidence>
<reference evidence="4" key="1">
    <citation type="submission" date="2023-07" db="EMBL/GenBank/DDBJ databases">
        <authorList>
            <person name="Kim M.K."/>
        </authorList>
    </citation>
    <scope>NUCLEOTIDE SEQUENCE</scope>
    <source>
        <strain evidence="4">CA1-15</strain>
    </source>
</reference>
<keyword evidence="2 3" id="KW-0472">Membrane</keyword>
<comment type="caution">
    <text evidence="4">The sequence shown here is derived from an EMBL/GenBank/DDBJ whole genome shotgun (WGS) entry which is preliminary data.</text>
</comment>
<dbReference type="Gene3D" id="1.20.120.1760">
    <property type="match status" value="1"/>
</dbReference>
<dbReference type="InterPro" id="IPR000462">
    <property type="entry name" value="CDP-OH_P_trans"/>
</dbReference>
<comment type="subcellular location">
    <subcellularLocation>
        <location evidence="1">Membrane</location>
    </subcellularLocation>
</comment>
<dbReference type="PANTHER" id="PTHR10414">
    <property type="entry name" value="ETHANOLAMINEPHOSPHOTRANSFERASE"/>
    <property type="match status" value="1"/>
</dbReference>
<feature type="transmembrane region" description="Helical" evidence="3">
    <location>
        <begin position="223"/>
        <end position="242"/>
    </location>
</feature>
<gene>
    <name evidence="4" type="ORF">Q5H94_15260</name>
</gene>
<dbReference type="PANTHER" id="PTHR10414:SF37">
    <property type="entry name" value="BB IN A BOXCAR, ISOFORM C"/>
    <property type="match status" value="1"/>
</dbReference>
<keyword evidence="5" id="KW-1185">Reference proteome</keyword>
<name>A0ABT9A1J7_9SPHN</name>
<feature type="transmembrane region" description="Helical" evidence="3">
    <location>
        <begin position="123"/>
        <end position="138"/>
    </location>
</feature>
<dbReference type="EMBL" id="JAUQSZ010000011">
    <property type="protein sequence ID" value="MDO7843691.1"/>
    <property type="molecule type" value="Genomic_DNA"/>
</dbReference>
<dbReference type="InterPro" id="IPR043130">
    <property type="entry name" value="CDP-OH_PTrfase_TM_dom"/>
</dbReference>
<evidence type="ECO:0000256" key="3">
    <source>
        <dbReference type="SAM" id="Phobius"/>
    </source>
</evidence>
<evidence type="ECO:0000256" key="1">
    <source>
        <dbReference type="ARBA" id="ARBA00004370"/>
    </source>
</evidence>
<feature type="transmembrane region" description="Helical" evidence="3">
    <location>
        <begin position="254"/>
        <end position="272"/>
    </location>
</feature>
<protein>
    <submittedName>
        <fullName evidence="4">CDP-alcohol phosphatidyltransferase family protein</fullName>
    </submittedName>
</protein>
<accession>A0ABT9A1J7</accession>
<keyword evidence="3" id="KW-0812">Transmembrane</keyword>
<proteinExistence type="predicted"/>